<feature type="compositionally biased region" description="Polar residues" evidence="1">
    <location>
        <begin position="367"/>
        <end position="381"/>
    </location>
</feature>
<dbReference type="Gramene" id="Pp3c2_150V3.1">
    <property type="protein sequence ID" value="Pp3c2_150V3.1"/>
    <property type="gene ID" value="Pp3c2_150"/>
</dbReference>
<dbReference type="EnsemblPlants" id="Pp3c2_150V3.3">
    <property type="protein sequence ID" value="Pp3c2_150V3.3"/>
    <property type="gene ID" value="Pp3c2_150"/>
</dbReference>
<name>A0A2K1KZJ0_PHYPA</name>
<evidence type="ECO:0000313" key="3">
    <source>
        <dbReference type="EMBL" id="PNR59191.1"/>
    </source>
</evidence>
<dbReference type="Pfam" id="PF00646">
    <property type="entry name" value="F-box"/>
    <property type="match status" value="1"/>
</dbReference>
<dbReference type="SUPFAM" id="SSF81383">
    <property type="entry name" value="F-box domain"/>
    <property type="match status" value="1"/>
</dbReference>
<dbReference type="Proteomes" id="UP000006727">
    <property type="component" value="Chromosome 2"/>
</dbReference>
<dbReference type="AlphaFoldDB" id="A0A2K1KZJ0"/>
<keyword evidence="5" id="KW-1185">Reference proteome</keyword>
<evidence type="ECO:0000313" key="5">
    <source>
        <dbReference type="Proteomes" id="UP000006727"/>
    </source>
</evidence>
<dbReference type="EnsemblPlants" id="Pp3c2_150V3.2">
    <property type="protein sequence ID" value="Pp3c2_150V3.2"/>
    <property type="gene ID" value="Pp3c2_150"/>
</dbReference>
<dbReference type="Gramene" id="Pp3c2_150V3.2">
    <property type="protein sequence ID" value="Pp3c2_150V3.2"/>
    <property type="gene ID" value="Pp3c2_150"/>
</dbReference>
<evidence type="ECO:0000256" key="1">
    <source>
        <dbReference type="SAM" id="MobiDB-lite"/>
    </source>
</evidence>
<feature type="region of interest" description="Disordered" evidence="1">
    <location>
        <begin position="1"/>
        <end position="28"/>
    </location>
</feature>
<evidence type="ECO:0000313" key="4">
    <source>
        <dbReference type="EnsemblPlants" id="Pp3c2_150V3.1"/>
    </source>
</evidence>
<protein>
    <recommendedName>
        <fullName evidence="2">F-box domain-containing protein</fullName>
    </recommendedName>
</protein>
<dbReference type="PaxDb" id="3218-PP1S226_12V6.2"/>
<dbReference type="PANTHER" id="PTHR31672">
    <property type="entry name" value="BNACNNG10540D PROTEIN"/>
    <property type="match status" value="1"/>
</dbReference>
<dbReference type="SMART" id="SM00256">
    <property type="entry name" value="FBOX"/>
    <property type="match status" value="1"/>
</dbReference>
<proteinExistence type="predicted"/>
<dbReference type="EMBL" id="ABEU02000002">
    <property type="protein sequence ID" value="PNR59191.1"/>
    <property type="molecule type" value="Genomic_DNA"/>
</dbReference>
<gene>
    <name evidence="4" type="primary">LOC112275767</name>
    <name evidence="3" type="ORF">PHYPA_001982</name>
</gene>
<dbReference type="EnsemblPlants" id="Pp3c2_150V3.1">
    <property type="protein sequence ID" value="Pp3c2_150V3.1"/>
    <property type="gene ID" value="Pp3c2_150"/>
</dbReference>
<dbReference type="InterPro" id="IPR036047">
    <property type="entry name" value="F-box-like_dom_sf"/>
</dbReference>
<dbReference type="EnsemblPlants" id="Pp3c2_150V3.4">
    <property type="protein sequence ID" value="Pp3c2_150V3.4"/>
    <property type="gene ID" value="Pp3c2_150"/>
</dbReference>
<accession>A0A2K1KZJ0</accession>
<dbReference type="GeneID" id="112275767"/>
<dbReference type="PANTHER" id="PTHR31672:SF2">
    <property type="entry name" value="F-BOX DOMAIN-CONTAINING PROTEIN"/>
    <property type="match status" value="1"/>
</dbReference>
<feature type="region of interest" description="Disordered" evidence="1">
    <location>
        <begin position="367"/>
        <end position="420"/>
    </location>
</feature>
<sequence>MTPSYSTDSENSLAPSYNTHSENVSGVLPSYSSAPSSIDYTSEECEAPMLTYSPLPASVSSSDVQGIVNTAEPLFYTSSAASSIDYTSENVSEAPVMLMYSSSPASGSFVNGQITVSTAPFYSPTPAADSSAATGSMSLADREALSYAAVPSSTATENKKVLSYSLIPYPAGTENGEAPFYSSGPAYYGDGSCSKGPSYVAVARSDSENTEALFYSSVPCNDNMEADNADVPFYTATPPDTDIDNQESPFYTLAASAGTMVPSYNLTNSLANTESSGTSSQTMSQANYDGTFDPVERDVIEMSAWLSAWTIETANNATTETDPRWYLLDNPPKDIVKGSDDWFHYTMYDCSTQTYYFPNGETQFTRIPSHDLTGSSNTENYADSSAPSYTPTSSYDGTMLNPKSSSSAESTSAGLLDLPSPTITSTMNEWRRLSDMLVQQVLSLCATLDLCRFRAVCKRWNSLICAPECGKFLCFRNANEDARYIIGRCFHQHFETSLTDIDGSTLKYIKVVGWKIFDLNDRRWYTWKGPLLSTYSNDHPLVSDEDLIVLCGTTTMAAANDHPLASDEGLVVCCSVLAGTATISEIVITNPIVMTKMVLPMPVAWNNLYLSSFLVNLAVDSISQAYKIFLINRYEDPFMCVFASTTNQWRISSNPPVLRLHDGAGAQAHSVIFQGQLYVLFKTYRVPGSNEGWPFKFWLHRYTFLEDFWTDCGVDFPEWPDNGIDRKELVVSRNRLFVVSGHTLHLETREGSIRMLDPLSVFEILLADGTFITESHLAEPSFDAQELEVDGPTDEFFDAKLGEQVAVRSFVFNQAFGFGNSIMLTYRWLGFSIVYNVETRLWELLPTDPTVELYGNVMPLRPPRTFGKPIAGELVALNDS</sequence>
<dbReference type="Gramene" id="Pp3c2_150V3.3">
    <property type="protein sequence ID" value="Pp3c2_150V3.3"/>
    <property type="gene ID" value="Pp3c2_150"/>
</dbReference>
<reference evidence="3 5" key="2">
    <citation type="journal article" date="2018" name="Plant J.">
        <title>The Physcomitrella patens chromosome-scale assembly reveals moss genome structure and evolution.</title>
        <authorList>
            <person name="Lang D."/>
            <person name="Ullrich K.K."/>
            <person name="Murat F."/>
            <person name="Fuchs J."/>
            <person name="Jenkins J."/>
            <person name="Haas F.B."/>
            <person name="Piednoel M."/>
            <person name="Gundlach H."/>
            <person name="Van Bel M."/>
            <person name="Meyberg R."/>
            <person name="Vives C."/>
            <person name="Morata J."/>
            <person name="Symeonidi A."/>
            <person name="Hiss M."/>
            <person name="Muchero W."/>
            <person name="Kamisugi Y."/>
            <person name="Saleh O."/>
            <person name="Blanc G."/>
            <person name="Decker E.L."/>
            <person name="van Gessel N."/>
            <person name="Grimwood J."/>
            <person name="Hayes R.D."/>
            <person name="Graham S.W."/>
            <person name="Gunter L.E."/>
            <person name="McDaniel S.F."/>
            <person name="Hoernstein S.N.W."/>
            <person name="Larsson A."/>
            <person name="Li F.W."/>
            <person name="Perroud P.F."/>
            <person name="Phillips J."/>
            <person name="Ranjan P."/>
            <person name="Rokshar D.S."/>
            <person name="Rothfels C.J."/>
            <person name="Schneider L."/>
            <person name="Shu S."/>
            <person name="Stevenson D.W."/>
            <person name="Thummler F."/>
            <person name="Tillich M."/>
            <person name="Villarreal Aguilar J.C."/>
            <person name="Widiez T."/>
            <person name="Wong G.K."/>
            <person name="Wymore A."/>
            <person name="Zhang Y."/>
            <person name="Zimmer A.D."/>
            <person name="Quatrano R.S."/>
            <person name="Mayer K.F.X."/>
            <person name="Goodstein D."/>
            <person name="Casacuberta J.M."/>
            <person name="Vandepoele K."/>
            <person name="Reski R."/>
            <person name="Cuming A.C."/>
            <person name="Tuskan G.A."/>
            <person name="Maumus F."/>
            <person name="Salse J."/>
            <person name="Schmutz J."/>
            <person name="Rensing S.A."/>
        </authorList>
    </citation>
    <scope>NUCLEOTIDE SEQUENCE [LARGE SCALE GENOMIC DNA]</scope>
    <source>
        <strain evidence="4 5">cv. Gransden 2004</strain>
    </source>
</reference>
<dbReference type="Gramene" id="Pp3c2_150V3.4">
    <property type="protein sequence ID" value="Pp3c2_150V3.4"/>
    <property type="gene ID" value="Pp3c2_150"/>
</dbReference>
<evidence type="ECO:0000259" key="2">
    <source>
        <dbReference type="SMART" id="SM00256"/>
    </source>
</evidence>
<dbReference type="Gene3D" id="1.20.1280.50">
    <property type="match status" value="1"/>
</dbReference>
<reference evidence="4" key="3">
    <citation type="submission" date="2020-12" db="UniProtKB">
        <authorList>
            <consortium name="EnsemblPlants"/>
        </authorList>
    </citation>
    <scope>IDENTIFICATION</scope>
</reference>
<feature type="domain" description="F-box" evidence="2">
    <location>
        <begin position="433"/>
        <end position="473"/>
    </location>
</feature>
<organism evidence="3">
    <name type="scientific">Physcomitrium patens</name>
    <name type="common">Spreading-leaved earth moss</name>
    <name type="synonym">Physcomitrella patens</name>
    <dbReference type="NCBI Taxonomy" id="3218"/>
    <lineage>
        <taxon>Eukaryota</taxon>
        <taxon>Viridiplantae</taxon>
        <taxon>Streptophyta</taxon>
        <taxon>Embryophyta</taxon>
        <taxon>Bryophyta</taxon>
        <taxon>Bryophytina</taxon>
        <taxon>Bryopsida</taxon>
        <taxon>Funariidae</taxon>
        <taxon>Funariales</taxon>
        <taxon>Funariaceae</taxon>
        <taxon>Physcomitrium</taxon>
    </lineage>
</organism>
<dbReference type="RefSeq" id="XP_024362164.1">
    <property type="nucleotide sequence ID" value="XM_024506396.2"/>
</dbReference>
<dbReference type="InterPro" id="IPR050796">
    <property type="entry name" value="SCF_F-box_component"/>
</dbReference>
<dbReference type="KEGG" id="ppp:112275767"/>
<dbReference type="CDD" id="cd09917">
    <property type="entry name" value="F-box_SF"/>
    <property type="match status" value="1"/>
</dbReference>
<reference evidence="3 5" key="1">
    <citation type="journal article" date="2008" name="Science">
        <title>The Physcomitrella genome reveals evolutionary insights into the conquest of land by plants.</title>
        <authorList>
            <person name="Rensing S."/>
            <person name="Lang D."/>
            <person name="Zimmer A."/>
            <person name="Terry A."/>
            <person name="Salamov A."/>
            <person name="Shapiro H."/>
            <person name="Nishiyama T."/>
            <person name="Perroud P.-F."/>
            <person name="Lindquist E."/>
            <person name="Kamisugi Y."/>
            <person name="Tanahashi T."/>
            <person name="Sakakibara K."/>
            <person name="Fujita T."/>
            <person name="Oishi K."/>
            <person name="Shin-I T."/>
            <person name="Kuroki Y."/>
            <person name="Toyoda A."/>
            <person name="Suzuki Y."/>
            <person name="Hashimoto A."/>
            <person name="Yamaguchi K."/>
            <person name="Sugano A."/>
            <person name="Kohara Y."/>
            <person name="Fujiyama A."/>
            <person name="Anterola A."/>
            <person name="Aoki S."/>
            <person name="Ashton N."/>
            <person name="Barbazuk W.B."/>
            <person name="Barker E."/>
            <person name="Bennetzen J."/>
            <person name="Bezanilla M."/>
            <person name="Blankenship R."/>
            <person name="Cho S.H."/>
            <person name="Dutcher S."/>
            <person name="Estelle M."/>
            <person name="Fawcett J.A."/>
            <person name="Gundlach H."/>
            <person name="Hanada K."/>
            <person name="Heyl A."/>
            <person name="Hicks K.A."/>
            <person name="Hugh J."/>
            <person name="Lohr M."/>
            <person name="Mayer K."/>
            <person name="Melkozernov A."/>
            <person name="Murata T."/>
            <person name="Nelson D."/>
            <person name="Pils B."/>
            <person name="Prigge M."/>
            <person name="Reiss B."/>
            <person name="Renner T."/>
            <person name="Rombauts S."/>
            <person name="Rushton P."/>
            <person name="Sanderfoot A."/>
            <person name="Schween G."/>
            <person name="Shiu S.-H."/>
            <person name="Stueber K."/>
            <person name="Theodoulou F.L."/>
            <person name="Tu H."/>
            <person name="Van de Peer Y."/>
            <person name="Verrier P.J."/>
            <person name="Waters E."/>
            <person name="Wood A."/>
            <person name="Yang L."/>
            <person name="Cove D."/>
            <person name="Cuming A."/>
            <person name="Hasebe M."/>
            <person name="Lucas S."/>
            <person name="Mishler D.B."/>
            <person name="Reski R."/>
            <person name="Grigoriev I."/>
            <person name="Quatrano R.S."/>
            <person name="Boore J.L."/>
        </authorList>
    </citation>
    <scope>NUCLEOTIDE SEQUENCE [LARGE SCALE GENOMIC DNA]</scope>
    <source>
        <strain evidence="4 5">cv. Gransden 2004</strain>
    </source>
</reference>
<dbReference type="InterPro" id="IPR001810">
    <property type="entry name" value="F-box_dom"/>
</dbReference>
<feature type="compositionally biased region" description="Low complexity" evidence="1">
    <location>
        <begin position="404"/>
        <end position="413"/>
    </location>
</feature>
<feature type="compositionally biased region" description="Low complexity" evidence="1">
    <location>
        <begin position="382"/>
        <end position="396"/>
    </location>
</feature>